<feature type="domain" description="Homeobox" evidence="13">
    <location>
        <begin position="91"/>
        <end position="151"/>
    </location>
</feature>
<dbReference type="InterPro" id="IPR017970">
    <property type="entry name" value="Homeobox_CS"/>
</dbReference>
<dbReference type="PANTHER" id="PTHR45654:SF5">
    <property type="entry name" value="HOMEOBOX-LEUCINE ZIPPER PROTEIN ANTHOCYANINLESS 2-RELATED"/>
    <property type="match status" value="1"/>
</dbReference>
<dbReference type="CDD" id="cd00086">
    <property type="entry name" value="homeodomain"/>
    <property type="match status" value="1"/>
</dbReference>
<dbReference type="PROSITE" id="PS50848">
    <property type="entry name" value="START"/>
    <property type="match status" value="2"/>
</dbReference>
<sequence length="744" mass="81300">MSFGGHFDDDYGSSGVPITAAPSPIFGSASLSLGLSNVEGHGELNRLTAAGGCSGGELDGIWRNKEEEDESRSGSDNFEAGSGDDLDLENPRKKKRYHRHTPQQIQELEALFKECPHPDEKQRQELSLRLRLENRQVKFWFQNRRTQMKTQLERHENTILRQEHEKLRAENITIRDLMRNPICGSCGGPAVLGEVPLEEQQLRIENARLKDELDRVCAIAGKFLGRPISSLPLPISYPLPNSSLDLAVGGNGAAFGAFSSVATAFPAVSDLGTSPLGTVITPSRSTLAMDRSLESSMFLELALTAMDELVKLSQTGEPIWARWADLFPGMIARSTTTDVISTGVGGSRNGALQLMQAELQVLSPLVPIREVVFLRFCKQLADGAWAVVDVSVDGNRDNPAADSVLGSKCRRLPSGCVVQDMPNGYSKVTWVEHAEYNDAAVHQIFRPLLRSGMALGAQRWVATLHRHCECLAILMSSSVPNRGLSAITAAGRRSMLRLAHRMTENFCAGVCASAEGKWTRLANMARSVGEDVRVMTRQSAEDPGEPPGVVLSAATSVWLPASPHRLFEFLHDESQRSQWDILSNGGPMLEMAHIAKGQNHGNAVSLLRCELEPKRHPDTARDVHRRLGLDGGVRAGGCAGDAARHERRRLRLRGAAAVGLRRHAGWVGSGGRGEGRAGLAADGGVPDSGQQPADGEADHGVGGDGEQSDILHRAEDQGGSPVRELIRERRRWRWRWRWRWRRGG</sequence>
<dbReference type="FunFam" id="1.10.10.60:FF:000229">
    <property type="entry name" value="Homeobox-leucine zipper protein HDG1"/>
    <property type="match status" value="1"/>
</dbReference>
<dbReference type="InterPro" id="IPR002913">
    <property type="entry name" value="START_lipid-bd_dom"/>
</dbReference>
<feature type="DNA-binding region" description="Homeobox" evidence="9">
    <location>
        <begin position="93"/>
        <end position="152"/>
    </location>
</feature>
<dbReference type="Gene3D" id="3.30.530.20">
    <property type="match status" value="1"/>
</dbReference>
<feature type="domain" description="START" evidence="14">
    <location>
        <begin position="291"/>
        <end position="320"/>
    </location>
</feature>
<evidence type="ECO:0000256" key="4">
    <source>
        <dbReference type="ARBA" id="ARBA00023054"/>
    </source>
</evidence>
<dbReference type="SUPFAM" id="SSF46689">
    <property type="entry name" value="Homeodomain-like"/>
    <property type="match status" value="1"/>
</dbReference>
<evidence type="ECO:0000256" key="3">
    <source>
        <dbReference type="ARBA" id="ARBA00023015"/>
    </source>
</evidence>
<dbReference type="Gene3D" id="1.10.10.60">
    <property type="entry name" value="Homeodomain-like"/>
    <property type="match status" value="1"/>
</dbReference>
<dbReference type="InterPro" id="IPR023393">
    <property type="entry name" value="START-like_dom_sf"/>
</dbReference>
<reference evidence="15 16" key="1">
    <citation type="journal article" date="2017" name="Nature">
        <title>The Apostasia genome and the evolution of orchids.</title>
        <authorList>
            <person name="Zhang G.Q."/>
            <person name="Liu K.W."/>
            <person name="Li Z."/>
            <person name="Lohaus R."/>
            <person name="Hsiao Y.Y."/>
            <person name="Niu S.C."/>
            <person name="Wang J.Y."/>
            <person name="Lin Y.C."/>
            <person name="Xu Q."/>
            <person name="Chen L.J."/>
            <person name="Yoshida K."/>
            <person name="Fujiwara S."/>
            <person name="Wang Z.W."/>
            <person name="Zhang Y.Q."/>
            <person name="Mitsuda N."/>
            <person name="Wang M."/>
            <person name="Liu G.H."/>
            <person name="Pecoraro L."/>
            <person name="Huang H.X."/>
            <person name="Xiao X.J."/>
            <person name="Lin M."/>
            <person name="Wu X.Y."/>
            <person name="Wu W.L."/>
            <person name="Chen Y.Y."/>
            <person name="Chang S.B."/>
            <person name="Sakamoto S."/>
            <person name="Ohme-Takagi M."/>
            <person name="Yagi M."/>
            <person name="Zeng S.J."/>
            <person name="Shen C.Y."/>
            <person name="Yeh C.M."/>
            <person name="Luo Y.B."/>
            <person name="Tsai W.C."/>
            <person name="Van de Peer Y."/>
            <person name="Liu Z.J."/>
        </authorList>
    </citation>
    <scope>NUCLEOTIDE SEQUENCE [LARGE SCALE GENOMIC DNA]</scope>
    <source>
        <strain evidence="16">cv. Shenzhen</strain>
        <tissue evidence="15">Stem</tissue>
    </source>
</reference>
<dbReference type="SUPFAM" id="SSF55961">
    <property type="entry name" value="Bet v1-like"/>
    <property type="match status" value="2"/>
</dbReference>
<dbReference type="InterPro" id="IPR057993">
    <property type="entry name" value="HD-Zip_IV_C"/>
</dbReference>
<feature type="region of interest" description="Disordered" evidence="12">
    <location>
        <begin position="666"/>
        <end position="722"/>
    </location>
</feature>
<organism evidence="15 16">
    <name type="scientific">Apostasia shenzhenica</name>
    <dbReference type="NCBI Taxonomy" id="1088818"/>
    <lineage>
        <taxon>Eukaryota</taxon>
        <taxon>Viridiplantae</taxon>
        <taxon>Streptophyta</taxon>
        <taxon>Embryophyta</taxon>
        <taxon>Tracheophyta</taxon>
        <taxon>Spermatophyta</taxon>
        <taxon>Magnoliopsida</taxon>
        <taxon>Liliopsida</taxon>
        <taxon>Asparagales</taxon>
        <taxon>Orchidaceae</taxon>
        <taxon>Apostasioideae</taxon>
        <taxon>Apostasia</taxon>
    </lineage>
</organism>
<feature type="compositionally biased region" description="Basic residues" evidence="12">
    <location>
        <begin position="92"/>
        <end position="101"/>
    </location>
</feature>
<dbReference type="STRING" id="1088818.A0A2I0AF84"/>
<feature type="domain" description="START" evidence="14">
    <location>
        <begin position="322"/>
        <end position="473"/>
    </location>
</feature>
<feature type="region of interest" description="Disordered" evidence="12">
    <location>
        <begin position="66"/>
        <end position="101"/>
    </location>
</feature>
<evidence type="ECO:0000256" key="10">
    <source>
        <dbReference type="RuleBase" id="RU000682"/>
    </source>
</evidence>
<evidence type="ECO:0000313" key="15">
    <source>
        <dbReference type="EMBL" id="PKA54175.1"/>
    </source>
</evidence>
<dbReference type="InterPro" id="IPR001356">
    <property type="entry name" value="HD"/>
</dbReference>
<keyword evidence="16" id="KW-1185">Reference proteome</keyword>
<evidence type="ECO:0000256" key="8">
    <source>
        <dbReference type="ARBA" id="ARBA00023242"/>
    </source>
</evidence>
<dbReference type="Proteomes" id="UP000236161">
    <property type="component" value="Unassembled WGS sequence"/>
</dbReference>
<dbReference type="GO" id="GO:0005634">
    <property type="term" value="C:nucleus"/>
    <property type="evidence" value="ECO:0007669"/>
    <property type="project" value="UniProtKB-SubCell"/>
</dbReference>
<proteinExistence type="inferred from homology"/>
<evidence type="ECO:0000256" key="1">
    <source>
        <dbReference type="ARBA" id="ARBA00004123"/>
    </source>
</evidence>
<keyword evidence="3" id="KW-0805">Transcription regulation</keyword>
<dbReference type="Pfam" id="PF25797">
    <property type="entry name" value="PDF2_C"/>
    <property type="match status" value="1"/>
</dbReference>
<keyword evidence="7" id="KW-0804">Transcription</keyword>
<comment type="similarity">
    <text evidence="2">Belongs to the HD-ZIP homeobox family. Class IV subfamily.</text>
</comment>
<keyword evidence="4 11" id="KW-0175">Coiled coil</keyword>
<dbReference type="PROSITE" id="PS00027">
    <property type="entry name" value="HOMEOBOX_1"/>
    <property type="match status" value="1"/>
</dbReference>
<protein>
    <submittedName>
        <fullName evidence="15">Homeobox-leucine zipper protein ANTHOCYANINLESS 2</fullName>
    </submittedName>
</protein>
<dbReference type="GO" id="GO:0000981">
    <property type="term" value="F:DNA-binding transcription factor activity, RNA polymerase II-specific"/>
    <property type="evidence" value="ECO:0007669"/>
    <property type="project" value="InterPro"/>
</dbReference>
<keyword evidence="6 9" id="KW-0371">Homeobox</keyword>
<dbReference type="PANTHER" id="PTHR45654">
    <property type="entry name" value="HOMEOBOX-LEUCINE ZIPPER PROTEIN MERISTEM L1"/>
    <property type="match status" value="1"/>
</dbReference>
<dbReference type="EMBL" id="KZ451982">
    <property type="protein sequence ID" value="PKA54175.1"/>
    <property type="molecule type" value="Genomic_DNA"/>
</dbReference>
<dbReference type="OrthoDB" id="6159439at2759"/>
<dbReference type="SMART" id="SM00389">
    <property type="entry name" value="HOX"/>
    <property type="match status" value="1"/>
</dbReference>
<comment type="subcellular location">
    <subcellularLocation>
        <location evidence="1 9 10">Nucleus</location>
    </subcellularLocation>
</comment>
<dbReference type="InterPro" id="IPR042160">
    <property type="entry name" value="HD-Zip_IV"/>
</dbReference>
<dbReference type="Pfam" id="PF01852">
    <property type="entry name" value="START"/>
    <property type="match status" value="1"/>
</dbReference>
<accession>A0A2I0AF84</accession>
<dbReference type="AlphaFoldDB" id="A0A2I0AF84"/>
<evidence type="ECO:0000313" key="16">
    <source>
        <dbReference type="Proteomes" id="UP000236161"/>
    </source>
</evidence>
<gene>
    <name evidence="15" type="primary">ANL2</name>
    <name evidence="15" type="ORF">AXF42_Ash000008</name>
</gene>
<evidence type="ECO:0000256" key="2">
    <source>
        <dbReference type="ARBA" id="ARBA00006789"/>
    </source>
</evidence>
<dbReference type="Pfam" id="PF00046">
    <property type="entry name" value="Homeodomain"/>
    <property type="match status" value="1"/>
</dbReference>
<evidence type="ECO:0000256" key="9">
    <source>
        <dbReference type="PROSITE-ProRule" id="PRU00108"/>
    </source>
</evidence>
<evidence type="ECO:0000256" key="5">
    <source>
        <dbReference type="ARBA" id="ARBA00023125"/>
    </source>
</evidence>
<evidence type="ECO:0000256" key="11">
    <source>
        <dbReference type="SAM" id="Coils"/>
    </source>
</evidence>
<dbReference type="SMART" id="SM00234">
    <property type="entry name" value="START"/>
    <property type="match status" value="1"/>
</dbReference>
<feature type="region of interest" description="Disordered" evidence="12">
    <location>
        <begin position="1"/>
        <end position="23"/>
    </location>
</feature>
<evidence type="ECO:0000256" key="7">
    <source>
        <dbReference type="ARBA" id="ARBA00023163"/>
    </source>
</evidence>
<evidence type="ECO:0000259" key="14">
    <source>
        <dbReference type="PROSITE" id="PS50848"/>
    </source>
</evidence>
<dbReference type="InterPro" id="IPR009057">
    <property type="entry name" value="Homeodomain-like_sf"/>
</dbReference>
<evidence type="ECO:0000256" key="6">
    <source>
        <dbReference type="ARBA" id="ARBA00023155"/>
    </source>
</evidence>
<name>A0A2I0AF84_9ASPA</name>
<evidence type="ECO:0000256" key="12">
    <source>
        <dbReference type="SAM" id="MobiDB-lite"/>
    </source>
</evidence>
<dbReference type="PROSITE" id="PS50071">
    <property type="entry name" value="HOMEOBOX_2"/>
    <property type="match status" value="1"/>
</dbReference>
<dbReference type="GO" id="GO:0003677">
    <property type="term" value="F:DNA binding"/>
    <property type="evidence" value="ECO:0007669"/>
    <property type="project" value="UniProtKB-UniRule"/>
</dbReference>
<keyword evidence="5 9" id="KW-0238">DNA-binding</keyword>
<dbReference type="GO" id="GO:0008289">
    <property type="term" value="F:lipid binding"/>
    <property type="evidence" value="ECO:0007669"/>
    <property type="project" value="InterPro"/>
</dbReference>
<dbReference type="CDD" id="cd08875">
    <property type="entry name" value="START_ArGLABRA2_like"/>
    <property type="match status" value="1"/>
</dbReference>
<evidence type="ECO:0000259" key="13">
    <source>
        <dbReference type="PROSITE" id="PS50071"/>
    </source>
</evidence>
<keyword evidence="8 9" id="KW-0539">Nucleus</keyword>
<feature type="coiled-coil region" evidence="11">
    <location>
        <begin position="145"/>
        <end position="172"/>
    </location>
</feature>